<evidence type="ECO:0000313" key="13">
    <source>
        <dbReference type="Proteomes" id="UP000815677"/>
    </source>
</evidence>
<keyword evidence="6 9" id="KW-0472">Membrane</keyword>
<dbReference type="InterPro" id="IPR039421">
    <property type="entry name" value="Type_1_exporter"/>
</dbReference>
<dbReference type="InterPro" id="IPR011527">
    <property type="entry name" value="ABC1_TM_dom"/>
</dbReference>
<feature type="coiled-coil region" evidence="7">
    <location>
        <begin position="780"/>
        <end position="807"/>
    </location>
</feature>
<dbReference type="PROSITE" id="PS00211">
    <property type="entry name" value="ABC_TRANSPORTER_1"/>
    <property type="match status" value="1"/>
</dbReference>
<evidence type="ECO:0000256" key="6">
    <source>
        <dbReference type="ARBA" id="ARBA00023136"/>
    </source>
</evidence>
<feature type="domain" description="ABC transporter" evidence="10">
    <location>
        <begin position="410"/>
        <end position="645"/>
    </location>
</feature>
<gene>
    <name evidence="12" type="ORF">MCHLO_12883</name>
</gene>
<dbReference type="InterPro" id="IPR036640">
    <property type="entry name" value="ABC1_TM_sf"/>
</dbReference>
<feature type="domain" description="ABC transmembrane type-1" evidence="11">
    <location>
        <begin position="91"/>
        <end position="376"/>
    </location>
</feature>
<sequence length="1007" mass="109449">MLGLAARRAAIRLPACHRPFLLGTLSVPAGLSRHRFPPLRTYSTPNSSEQTAVEAPKARPSLLSRLSPKAGSVSSFRKIAALAKPEQKSLLTAVGLLTVSSTVFMSVPLTIGKLIDYFSSANPQIPFGLSMWQTSSILLVAFTLGAAANGGRAFLMRMAGQRIVARLRENTYAAALKQEVEFVEKGEGDVLSRLSVDTSIVGESVTQNLSDGLRAIVVSTVGLGAMFYLSPKLTLLMMVIVPPVSLGAVVYGRYLRKLATQTQEAVGEMTKVATESLSALRTVQAYNGYSQELLKFHERVEHVLGLAKREATASSLFFASTGWSGNVTVLCLLGYGGTLVSRGEISVGDLTSLLLYTAYVGNGLSMLSTFFSSIMRGIGSGERIFELLDRQPVIPPSTGIAVAPERRGILKFEGIKFEYPSRKGVEILNNFNLEVAVGESVAIVGKSGGGKSSIHSLLLRYYDPVEGRITFDGQDIREFSIESWRDSIGVVPQDPVLFTGTIASNIAYGNDNATREQIEQAAREANCEFVWGMPQGFDTPIGRMSLSGGQRQRLAIARALLKKPALLALDEATSSLDATSEHRVNDAIDKILRNRHTTCLFVAHRLSTIARAERIVVLEDGKIVETGTYYQLVSRPDSRFRALMAAQLDAAAGERVLASGSAPASAAVDEEHVEQAEEAAQAENPEAGRAAGDVKLAPAFTQIVAAINPKLKVLKATLDQRVGVVDARPPHVRPSDWTAKMNVNSYSATPSSVTSDLDYTTDPPASSASSNDMLGTPAGVSSAQALIREMKAKLDELDTNLGELHGQTLETVLLGGEPQIAKDIQSLRVQLQDQDQRQREGIQEIGLILGRVLNTEVIELMRERAEEEIARELDQLVEAQVTACLQDLIPEELQVEVAEQEKYLEEIRRDLHNSESRRANALLRSDDPGAQLQSIYKADGTMPDNFPRTLQELFEMDVSTSQELIEEYELAEGSDSRERNLNRLMAFVNVKYQLVREGAATRSLGML</sequence>
<evidence type="ECO:0000256" key="1">
    <source>
        <dbReference type="ARBA" id="ARBA00004141"/>
    </source>
</evidence>
<evidence type="ECO:0000256" key="9">
    <source>
        <dbReference type="SAM" id="Phobius"/>
    </source>
</evidence>
<dbReference type="InterPro" id="IPR017871">
    <property type="entry name" value="ABC_transporter-like_CS"/>
</dbReference>
<keyword evidence="13" id="KW-1185">Reference proteome</keyword>
<dbReference type="InterPro" id="IPR027417">
    <property type="entry name" value="P-loop_NTPase"/>
</dbReference>
<dbReference type="Gene3D" id="3.40.50.300">
    <property type="entry name" value="P-loop containing nucleotide triphosphate hydrolases"/>
    <property type="match status" value="1"/>
</dbReference>
<dbReference type="PANTHER" id="PTHR43394">
    <property type="entry name" value="ATP-DEPENDENT PERMEASE MDL1, MITOCHONDRIAL"/>
    <property type="match status" value="1"/>
</dbReference>
<dbReference type="Pfam" id="PF00005">
    <property type="entry name" value="ABC_tran"/>
    <property type="match status" value="1"/>
</dbReference>
<feature type="transmembrane region" description="Helical" evidence="9">
    <location>
        <begin position="356"/>
        <end position="375"/>
    </location>
</feature>
<feature type="transmembrane region" description="Helical" evidence="9">
    <location>
        <begin position="90"/>
        <end position="111"/>
    </location>
</feature>
<feature type="region of interest" description="Disordered" evidence="8">
    <location>
        <begin position="662"/>
        <end position="689"/>
    </location>
</feature>
<dbReference type="CDD" id="cd18573">
    <property type="entry name" value="ABC_6TM_ABCB10_like"/>
    <property type="match status" value="1"/>
</dbReference>
<evidence type="ECO:0000256" key="4">
    <source>
        <dbReference type="ARBA" id="ARBA00022840"/>
    </source>
</evidence>
<evidence type="ECO:0000256" key="7">
    <source>
        <dbReference type="SAM" id="Coils"/>
    </source>
</evidence>
<feature type="transmembrane region" description="Helical" evidence="9">
    <location>
        <begin position="212"/>
        <end position="229"/>
    </location>
</feature>
<dbReference type="SUPFAM" id="SSF90123">
    <property type="entry name" value="ABC transporter transmembrane region"/>
    <property type="match status" value="1"/>
</dbReference>
<dbReference type="InterPro" id="IPR003593">
    <property type="entry name" value="AAA+_ATPase"/>
</dbReference>
<dbReference type="Pfam" id="PF00664">
    <property type="entry name" value="ABC_membrane"/>
    <property type="match status" value="1"/>
</dbReference>
<feature type="transmembrane region" description="Helical" evidence="9">
    <location>
        <begin position="235"/>
        <end position="254"/>
    </location>
</feature>
<protein>
    <submittedName>
        <fullName evidence="12">ATP-binding cassette transporter</fullName>
    </submittedName>
</protein>
<keyword evidence="7" id="KW-0175">Coiled coil</keyword>
<feature type="region of interest" description="Disordered" evidence="8">
    <location>
        <begin position="747"/>
        <end position="777"/>
    </location>
</feature>
<dbReference type="EMBL" id="DF849259">
    <property type="protein sequence ID" value="GAT56199.1"/>
    <property type="molecule type" value="Genomic_DNA"/>
</dbReference>
<evidence type="ECO:0000256" key="3">
    <source>
        <dbReference type="ARBA" id="ARBA00022741"/>
    </source>
</evidence>
<organism evidence="12 13">
    <name type="scientific">Mycena chlorophos</name>
    <name type="common">Agaric fungus</name>
    <name type="synonym">Agaricus chlorophos</name>
    <dbReference type="NCBI Taxonomy" id="658473"/>
    <lineage>
        <taxon>Eukaryota</taxon>
        <taxon>Fungi</taxon>
        <taxon>Dikarya</taxon>
        <taxon>Basidiomycota</taxon>
        <taxon>Agaricomycotina</taxon>
        <taxon>Agaricomycetes</taxon>
        <taxon>Agaricomycetidae</taxon>
        <taxon>Agaricales</taxon>
        <taxon>Marasmiineae</taxon>
        <taxon>Mycenaceae</taxon>
        <taxon>Mycena</taxon>
    </lineage>
</organism>
<dbReference type="SUPFAM" id="SSF52540">
    <property type="entry name" value="P-loop containing nucleoside triphosphate hydrolases"/>
    <property type="match status" value="1"/>
</dbReference>
<keyword evidence="2 9" id="KW-0812">Transmembrane</keyword>
<dbReference type="GO" id="GO:0005524">
    <property type="term" value="F:ATP binding"/>
    <property type="evidence" value="ECO:0007669"/>
    <property type="project" value="UniProtKB-KW"/>
</dbReference>
<keyword evidence="3" id="KW-0547">Nucleotide-binding</keyword>
<dbReference type="PROSITE" id="PS50893">
    <property type="entry name" value="ABC_TRANSPORTER_2"/>
    <property type="match status" value="1"/>
</dbReference>
<accession>A0ABQ0LZM3</accession>
<dbReference type="PANTHER" id="PTHR43394:SF1">
    <property type="entry name" value="ATP-BINDING CASSETTE SUB-FAMILY B MEMBER 10, MITOCHONDRIAL"/>
    <property type="match status" value="1"/>
</dbReference>
<keyword evidence="4 12" id="KW-0067">ATP-binding</keyword>
<evidence type="ECO:0000259" key="10">
    <source>
        <dbReference type="PROSITE" id="PS50893"/>
    </source>
</evidence>
<comment type="subcellular location">
    <subcellularLocation>
        <location evidence="1">Membrane</location>
        <topology evidence="1">Multi-pass membrane protein</topology>
    </subcellularLocation>
</comment>
<dbReference type="Proteomes" id="UP000815677">
    <property type="component" value="Unassembled WGS sequence"/>
</dbReference>
<evidence type="ECO:0000259" key="11">
    <source>
        <dbReference type="PROSITE" id="PS50929"/>
    </source>
</evidence>
<dbReference type="InterPro" id="IPR003439">
    <property type="entry name" value="ABC_transporter-like_ATP-bd"/>
</dbReference>
<evidence type="ECO:0000256" key="2">
    <source>
        <dbReference type="ARBA" id="ARBA00022692"/>
    </source>
</evidence>
<reference evidence="12" key="1">
    <citation type="submission" date="2014-09" db="EMBL/GenBank/DDBJ databases">
        <title>Genome sequence of the luminous mushroom Mycena chlorophos for searching fungal bioluminescence genes.</title>
        <authorList>
            <person name="Tanaka Y."/>
            <person name="Kasuga D."/>
            <person name="Oba Y."/>
            <person name="Hase S."/>
            <person name="Sato K."/>
            <person name="Oba Y."/>
            <person name="Sakakibara Y."/>
        </authorList>
    </citation>
    <scope>NUCLEOTIDE SEQUENCE</scope>
</reference>
<keyword evidence="5 9" id="KW-1133">Transmembrane helix</keyword>
<evidence type="ECO:0000313" key="12">
    <source>
        <dbReference type="EMBL" id="GAT56199.1"/>
    </source>
</evidence>
<proteinExistence type="predicted"/>
<feature type="transmembrane region" description="Helical" evidence="9">
    <location>
        <begin position="131"/>
        <end position="148"/>
    </location>
</feature>
<dbReference type="SMART" id="SM00382">
    <property type="entry name" value="AAA"/>
    <property type="match status" value="1"/>
</dbReference>
<dbReference type="Gene3D" id="1.20.1560.10">
    <property type="entry name" value="ABC transporter type 1, transmembrane domain"/>
    <property type="match status" value="1"/>
</dbReference>
<feature type="compositionally biased region" description="Low complexity" evidence="8">
    <location>
        <begin position="678"/>
        <end position="687"/>
    </location>
</feature>
<dbReference type="PROSITE" id="PS50929">
    <property type="entry name" value="ABC_TM1F"/>
    <property type="match status" value="1"/>
</dbReference>
<evidence type="ECO:0000256" key="8">
    <source>
        <dbReference type="SAM" id="MobiDB-lite"/>
    </source>
</evidence>
<feature type="coiled-coil region" evidence="7">
    <location>
        <begin position="862"/>
        <end position="924"/>
    </location>
</feature>
<evidence type="ECO:0000256" key="5">
    <source>
        <dbReference type="ARBA" id="ARBA00022989"/>
    </source>
</evidence>
<name>A0ABQ0LZM3_MYCCL</name>